<accession>A0A158K5B7</accession>
<dbReference type="RefSeq" id="WP_159964917.1">
    <property type="nucleotide sequence ID" value="NZ_FCOL02000037.1"/>
</dbReference>
<protein>
    <submittedName>
        <fullName evidence="1">Uncharacterized protein</fullName>
    </submittedName>
</protein>
<name>A0A158K5B7_9BURK</name>
<evidence type="ECO:0000313" key="2">
    <source>
        <dbReference type="Proteomes" id="UP000054925"/>
    </source>
</evidence>
<evidence type="ECO:0000313" key="1">
    <source>
        <dbReference type="EMBL" id="SAL76312.1"/>
    </source>
</evidence>
<sequence length="51" mass="5827">MKSLFAIVIWATVLTPVVTGWIPRIRASVLEALQVRAEVSEIMAEAYRRQR</sequence>
<keyword evidence="2" id="KW-1185">Reference proteome</keyword>
<gene>
    <name evidence="1" type="ORF">AWB67_04904</name>
</gene>
<proteinExistence type="predicted"/>
<dbReference type="EMBL" id="FCOL02000037">
    <property type="protein sequence ID" value="SAL76312.1"/>
    <property type="molecule type" value="Genomic_DNA"/>
</dbReference>
<dbReference type="Proteomes" id="UP000054925">
    <property type="component" value="Unassembled WGS sequence"/>
</dbReference>
<dbReference type="AlphaFoldDB" id="A0A158K5B7"/>
<organism evidence="1 2">
    <name type="scientific">Caballeronia terrestris</name>
    <dbReference type="NCBI Taxonomy" id="1226301"/>
    <lineage>
        <taxon>Bacteria</taxon>
        <taxon>Pseudomonadati</taxon>
        <taxon>Pseudomonadota</taxon>
        <taxon>Betaproteobacteria</taxon>
        <taxon>Burkholderiales</taxon>
        <taxon>Burkholderiaceae</taxon>
        <taxon>Caballeronia</taxon>
    </lineage>
</organism>
<reference evidence="1" key="1">
    <citation type="submission" date="2016-01" db="EMBL/GenBank/DDBJ databases">
        <authorList>
            <person name="Peeters C."/>
        </authorList>
    </citation>
    <scope>NUCLEOTIDE SEQUENCE [LARGE SCALE GENOMIC DNA]</scope>
    <source>
        <strain evidence="1">LMG 22937</strain>
    </source>
</reference>
<comment type="caution">
    <text evidence="1">The sequence shown here is derived from an EMBL/GenBank/DDBJ whole genome shotgun (WGS) entry which is preliminary data.</text>
</comment>
<dbReference type="OrthoDB" id="9134246at2"/>